<dbReference type="eggNOG" id="COG4589">
    <property type="taxonomic scope" value="Bacteria"/>
</dbReference>
<feature type="transmembrane region" description="Helical" evidence="1">
    <location>
        <begin position="208"/>
        <end position="230"/>
    </location>
</feature>
<dbReference type="PANTHER" id="PTHR43535:SF1">
    <property type="entry name" value="PHOSPHATIDATE CYTIDYLYLTRANSFERASE"/>
    <property type="match status" value="1"/>
</dbReference>
<name>A0A0A2UYP8_9BACI</name>
<feature type="transmembrane region" description="Helical" evidence="1">
    <location>
        <begin position="173"/>
        <end position="196"/>
    </location>
</feature>
<dbReference type="OrthoDB" id="9799199at2"/>
<dbReference type="EMBL" id="AVBG01000004">
    <property type="protein sequence ID" value="KGP91873.1"/>
    <property type="molecule type" value="Genomic_DNA"/>
</dbReference>
<dbReference type="GO" id="GO:0009273">
    <property type="term" value="P:peptidoglycan-based cell wall biogenesis"/>
    <property type="evidence" value="ECO:0007669"/>
    <property type="project" value="TreeGrafter"/>
</dbReference>
<reference evidence="2 3" key="1">
    <citation type="submission" date="2013-08" db="EMBL/GenBank/DDBJ databases">
        <title>Genome of Pontibacillus chungwhensis.</title>
        <authorList>
            <person name="Wang Q."/>
            <person name="Wang G."/>
        </authorList>
    </citation>
    <scope>NUCLEOTIDE SEQUENCE [LARGE SCALE GENOMIC DNA]</scope>
    <source>
        <strain evidence="2 3">BH030062</strain>
    </source>
</reference>
<keyword evidence="1" id="KW-0472">Membrane</keyword>
<keyword evidence="1" id="KW-1133">Transmembrane helix</keyword>
<feature type="transmembrane region" description="Helical" evidence="1">
    <location>
        <begin position="144"/>
        <end position="161"/>
    </location>
</feature>
<dbReference type="GO" id="GO:0005886">
    <property type="term" value="C:plasma membrane"/>
    <property type="evidence" value="ECO:0007669"/>
    <property type="project" value="TreeGrafter"/>
</dbReference>
<feature type="transmembrane region" description="Helical" evidence="1">
    <location>
        <begin position="113"/>
        <end position="132"/>
    </location>
</feature>
<dbReference type="Pfam" id="PF01148">
    <property type="entry name" value="CTP_transf_1"/>
    <property type="match status" value="1"/>
</dbReference>
<dbReference type="PANTHER" id="PTHR43535">
    <property type="entry name" value="PHOSPHATIDATE CYTIDYLYLTRANSFERASE"/>
    <property type="match status" value="1"/>
</dbReference>
<accession>A0A0A2UYP8</accession>
<keyword evidence="3" id="KW-1185">Reference proteome</keyword>
<dbReference type="RefSeq" id="WP_036781975.1">
    <property type="nucleotide sequence ID" value="NZ_AVBG01000004.1"/>
</dbReference>
<feature type="transmembrane region" description="Helical" evidence="1">
    <location>
        <begin position="5"/>
        <end position="25"/>
    </location>
</feature>
<keyword evidence="1" id="KW-0812">Transmembrane</keyword>
<evidence type="ECO:0000313" key="3">
    <source>
        <dbReference type="Proteomes" id="UP000030153"/>
    </source>
</evidence>
<comment type="caution">
    <text evidence="2">The sequence shown here is derived from an EMBL/GenBank/DDBJ whole genome shotgun (WGS) entry which is preliminary data.</text>
</comment>
<evidence type="ECO:0000256" key="1">
    <source>
        <dbReference type="SAM" id="Phobius"/>
    </source>
</evidence>
<organism evidence="2 3">
    <name type="scientific">Pontibacillus chungwhensis BH030062</name>
    <dbReference type="NCBI Taxonomy" id="1385513"/>
    <lineage>
        <taxon>Bacteria</taxon>
        <taxon>Bacillati</taxon>
        <taxon>Bacillota</taxon>
        <taxon>Bacilli</taxon>
        <taxon>Bacillales</taxon>
        <taxon>Bacillaceae</taxon>
        <taxon>Pontibacillus</taxon>
    </lineage>
</organism>
<feature type="transmembrane region" description="Helical" evidence="1">
    <location>
        <begin position="45"/>
        <end position="69"/>
    </location>
</feature>
<gene>
    <name evidence="2" type="ORF">N780_16110</name>
</gene>
<proteinExistence type="predicted"/>
<feature type="transmembrane region" description="Helical" evidence="1">
    <location>
        <begin position="236"/>
        <end position="260"/>
    </location>
</feature>
<protein>
    <submittedName>
        <fullName evidence="2">CDP-diglyceride synthetase</fullName>
    </submittedName>
</protein>
<sequence length="304" mass="35097">MIEKIVTLSVVFIGLCTATIALYGFKKQQPDKDFTGIWFRVKTWWGMFVIFCFATLFNPIVSLFSIMVLCFYSLKEYFSMMKTRKSDRRLFLWSYLMIPLQFLWIYVGWYGMFIVFIPIYVFLFLPVPRIIGKGTLGFLRSVSFTQWGMMLMVFGLSHLAFYSSASPEYGPNLVLYLIVLTQVNDVVHSIISLYFGKHKVVPTSNPNISWEGFAGAFLFTTIASYVLYPYFTPFGIVYGVLSGVLISVTGYFGSLTVSVLKRDLLIGDKEKFETLQGKYLSRIDSLTYTAPVFFHVTRYFFDFM</sequence>
<dbReference type="AlphaFoldDB" id="A0A0A2UYP8"/>
<dbReference type="Proteomes" id="UP000030153">
    <property type="component" value="Unassembled WGS sequence"/>
</dbReference>
<dbReference type="STRING" id="1385513.N780_16110"/>
<evidence type="ECO:0000313" key="2">
    <source>
        <dbReference type="EMBL" id="KGP91873.1"/>
    </source>
</evidence>